<reference evidence="9" key="1">
    <citation type="journal article" date="2019" name="Plant Biotechnol. J.">
        <title>Genome sequencing of the Australian wild diploid species Gossypium australe highlights disease resistance and delayed gland morphogenesis.</title>
        <authorList>
            <person name="Cai Y."/>
            <person name="Cai X."/>
            <person name="Wang Q."/>
            <person name="Wang P."/>
            <person name="Zhang Y."/>
            <person name="Cai C."/>
            <person name="Xu Y."/>
            <person name="Wang K."/>
            <person name="Zhou Z."/>
            <person name="Wang C."/>
            <person name="Geng S."/>
            <person name="Li B."/>
            <person name="Dong Q."/>
            <person name="Hou Y."/>
            <person name="Wang H."/>
            <person name="Ai P."/>
            <person name="Liu Z."/>
            <person name="Yi F."/>
            <person name="Sun M."/>
            <person name="An G."/>
            <person name="Cheng J."/>
            <person name="Zhang Y."/>
            <person name="Shi Q."/>
            <person name="Xie Y."/>
            <person name="Shi X."/>
            <person name="Chang Y."/>
            <person name="Huang F."/>
            <person name="Chen Y."/>
            <person name="Hong S."/>
            <person name="Mi L."/>
            <person name="Sun Q."/>
            <person name="Zhang L."/>
            <person name="Zhou B."/>
            <person name="Peng R."/>
            <person name="Zhang X."/>
            <person name="Liu F."/>
        </authorList>
    </citation>
    <scope>NUCLEOTIDE SEQUENCE [LARGE SCALE GENOMIC DNA]</scope>
    <source>
        <strain evidence="9">cv. PA1801</strain>
    </source>
</reference>
<keyword evidence="2" id="KW-0548">Nucleotidyltransferase</keyword>
<evidence type="ECO:0000256" key="3">
    <source>
        <dbReference type="ARBA" id="ARBA00022722"/>
    </source>
</evidence>
<dbReference type="EMBL" id="SMMG02000002">
    <property type="protein sequence ID" value="KAA3484125.1"/>
    <property type="molecule type" value="Genomic_DNA"/>
</dbReference>
<gene>
    <name evidence="8" type="ORF">EPI10_006230</name>
</gene>
<keyword evidence="6" id="KW-0695">RNA-directed DNA polymerase</keyword>
<keyword evidence="4" id="KW-0255">Endonuclease</keyword>
<dbReference type="Proteomes" id="UP000325315">
    <property type="component" value="Unassembled WGS sequence"/>
</dbReference>
<sequence>MGQRRNKVFHPIYYASRTLIRGQLSYMVTKKELIVIVFAFDIFRSYPVGTKVTVFTDHLIIKYLIMKKDANKRLIRWVLLLEEFDVEIQERNGVESQVANHFSRLEHEVTRSIIPINDNCSDEHIFECVAKSEVIEILYHCHSSQSWVHLRSSCTATKVLQAKFLLPTLFKDEYAYGKNCDQCQWVGNISKGNEMPLTNIFEVE</sequence>
<evidence type="ECO:0000256" key="2">
    <source>
        <dbReference type="ARBA" id="ARBA00022695"/>
    </source>
</evidence>
<evidence type="ECO:0000313" key="9">
    <source>
        <dbReference type="Proteomes" id="UP000325315"/>
    </source>
</evidence>
<evidence type="ECO:0000256" key="5">
    <source>
        <dbReference type="ARBA" id="ARBA00022801"/>
    </source>
</evidence>
<name>A0A5B6WTD5_9ROSI</name>
<dbReference type="InterPro" id="IPR041373">
    <property type="entry name" value="RT_RNaseH"/>
</dbReference>
<dbReference type="OrthoDB" id="10055717at2759"/>
<dbReference type="GO" id="GO:0016787">
    <property type="term" value="F:hydrolase activity"/>
    <property type="evidence" value="ECO:0007669"/>
    <property type="project" value="UniProtKB-KW"/>
</dbReference>
<keyword evidence="9" id="KW-1185">Reference proteome</keyword>
<evidence type="ECO:0000256" key="1">
    <source>
        <dbReference type="ARBA" id="ARBA00022679"/>
    </source>
</evidence>
<feature type="domain" description="Reverse transcriptase RNase H-like" evidence="7">
    <location>
        <begin position="3"/>
        <end position="84"/>
    </location>
</feature>
<dbReference type="PANTHER" id="PTHR34072">
    <property type="entry name" value="ENZYMATIC POLYPROTEIN-RELATED"/>
    <property type="match status" value="1"/>
</dbReference>
<evidence type="ECO:0000256" key="6">
    <source>
        <dbReference type="ARBA" id="ARBA00022918"/>
    </source>
</evidence>
<accession>A0A5B6WTD5</accession>
<comment type="caution">
    <text evidence="8">The sequence shown here is derived from an EMBL/GenBank/DDBJ whole genome shotgun (WGS) entry which is preliminary data.</text>
</comment>
<evidence type="ECO:0000313" key="8">
    <source>
        <dbReference type="EMBL" id="KAA3484125.1"/>
    </source>
</evidence>
<dbReference type="AlphaFoldDB" id="A0A5B6WTD5"/>
<keyword evidence="3" id="KW-0540">Nuclease</keyword>
<dbReference type="SUPFAM" id="SSF56672">
    <property type="entry name" value="DNA/RNA polymerases"/>
    <property type="match status" value="1"/>
</dbReference>
<dbReference type="InterPro" id="IPR043502">
    <property type="entry name" value="DNA/RNA_pol_sf"/>
</dbReference>
<dbReference type="GO" id="GO:0004519">
    <property type="term" value="F:endonuclease activity"/>
    <property type="evidence" value="ECO:0007669"/>
    <property type="project" value="UniProtKB-KW"/>
</dbReference>
<evidence type="ECO:0000259" key="7">
    <source>
        <dbReference type="Pfam" id="PF17917"/>
    </source>
</evidence>
<evidence type="ECO:0000256" key="4">
    <source>
        <dbReference type="ARBA" id="ARBA00022759"/>
    </source>
</evidence>
<keyword evidence="1" id="KW-0808">Transferase</keyword>
<dbReference type="CDD" id="cd09274">
    <property type="entry name" value="RNase_HI_RT_Ty3"/>
    <property type="match status" value="1"/>
</dbReference>
<protein>
    <submittedName>
        <fullName evidence="8">Transposon Ty3-I Gag-Pol polyprotein</fullName>
    </submittedName>
</protein>
<organism evidence="8 9">
    <name type="scientific">Gossypium australe</name>
    <dbReference type="NCBI Taxonomy" id="47621"/>
    <lineage>
        <taxon>Eukaryota</taxon>
        <taxon>Viridiplantae</taxon>
        <taxon>Streptophyta</taxon>
        <taxon>Embryophyta</taxon>
        <taxon>Tracheophyta</taxon>
        <taxon>Spermatophyta</taxon>
        <taxon>Magnoliopsida</taxon>
        <taxon>eudicotyledons</taxon>
        <taxon>Gunneridae</taxon>
        <taxon>Pentapetalae</taxon>
        <taxon>rosids</taxon>
        <taxon>malvids</taxon>
        <taxon>Malvales</taxon>
        <taxon>Malvaceae</taxon>
        <taxon>Malvoideae</taxon>
        <taxon>Gossypium</taxon>
    </lineage>
</organism>
<dbReference type="PANTHER" id="PTHR34072:SF57">
    <property type="entry name" value="RNA-DIRECTED DNA POLYMERASE"/>
    <property type="match status" value="1"/>
</dbReference>
<keyword evidence="5" id="KW-0378">Hydrolase</keyword>
<dbReference type="Gene3D" id="1.10.340.70">
    <property type="match status" value="1"/>
</dbReference>
<proteinExistence type="predicted"/>
<dbReference type="GO" id="GO:0003964">
    <property type="term" value="F:RNA-directed DNA polymerase activity"/>
    <property type="evidence" value="ECO:0007669"/>
    <property type="project" value="UniProtKB-KW"/>
</dbReference>
<dbReference type="Pfam" id="PF17917">
    <property type="entry name" value="RT_RNaseH"/>
    <property type="match status" value="1"/>
</dbReference>